<protein>
    <submittedName>
        <fullName evidence="1">Uncharacterized protein</fullName>
    </submittedName>
</protein>
<dbReference type="Proteomes" id="UP001338125">
    <property type="component" value="Unassembled WGS sequence"/>
</dbReference>
<dbReference type="EMBL" id="JAVFKD010000012">
    <property type="protein sequence ID" value="KAK5992814.1"/>
    <property type="molecule type" value="Genomic_DNA"/>
</dbReference>
<evidence type="ECO:0000313" key="1">
    <source>
        <dbReference type="EMBL" id="KAK5992814.1"/>
    </source>
</evidence>
<name>A0ABR0SKX5_9HYPO</name>
<accession>A0ABR0SKX5</accession>
<keyword evidence="2" id="KW-1185">Reference proteome</keyword>
<evidence type="ECO:0000313" key="2">
    <source>
        <dbReference type="Proteomes" id="UP001338125"/>
    </source>
</evidence>
<reference evidence="1 2" key="1">
    <citation type="submission" date="2024-01" db="EMBL/GenBank/DDBJ databases">
        <title>Complete genome of Cladobotryum mycophilum ATHUM6906.</title>
        <authorList>
            <person name="Christinaki A.C."/>
            <person name="Myridakis A.I."/>
            <person name="Kouvelis V.N."/>
        </authorList>
    </citation>
    <scope>NUCLEOTIDE SEQUENCE [LARGE SCALE GENOMIC DNA]</scope>
    <source>
        <strain evidence="1 2">ATHUM6906</strain>
    </source>
</reference>
<sequence>MSSSKDVARTLKAGVNLSGYTLTSKEMLISRKPHGIEYVSLSKPSALG</sequence>
<organism evidence="1 2">
    <name type="scientific">Cladobotryum mycophilum</name>
    <dbReference type="NCBI Taxonomy" id="491253"/>
    <lineage>
        <taxon>Eukaryota</taxon>
        <taxon>Fungi</taxon>
        <taxon>Dikarya</taxon>
        <taxon>Ascomycota</taxon>
        <taxon>Pezizomycotina</taxon>
        <taxon>Sordariomycetes</taxon>
        <taxon>Hypocreomycetidae</taxon>
        <taxon>Hypocreales</taxon>
        <taxon>Hypocreaceae</taxon>
        <taxon>Cladobotryum</taxon>
    </lineage>
</organism>
<comment type="caution">
    <text evidence="1">The sequence shown here is derived from an EMBL/GenBank/DDBJ whole genome shotgun (WGS) entry which is preliminary data.</text>
</comment>
<gene>
    <name evidence="1" type="ORF">PT974_06233</name>
</gene>
<proteinExistence type="predicted"/>